<dbReference type="HOGENOM" id="CLU_151247_2_0_9"/>
<dbReference type="Proteomes" id="UP000294398">
    <property type="component" value="Chromosome"/>
</dbReference>
<sequence length="125" mass="14578">MDNLTEYRLANAKEKLESAKLLLDAGKYKDSIGRSYYAIFTSLRAVLSKDGVDFSKHAGVIAYFQREYIKTGIFDKKYSKYVQSAFQIRNSCDYDDFFIASRQDAEEQYQKAEELYEEVKAFLEK</sequence>
<evidence type="ECO:0000256" key="1">
    <source>
        <dbReference type="ARBA" id="ARBA00038248"/>
    </source>
</evidence>
<dbReference type="EMBL" id="ABYJ02000003">
    <property type="protein sequence ID" value="EEV03007.1"/>
    <property type="molecule type" value="Genomic_DNA"/>
</dbReference>
<dbReference type="EMBL" id="LR027880">
    <property type="protein sequence ID" value="VCV20736.1"/>
    <property type="molecule type" value="Genomic_DNA"/>
</dbReference>
<dbReference type="Gene3D" id="1.20.120.330">
    <property type="entry name" value="Nucleotidyltransferases domain 2"/>
    <property type="match status" value="1"/>
</dbReference>
<dbReference type="GeneID" id="61431880"/>
<evidence type="ECO:0000313" key="6">
    <source>
        <dbReference type="Proteomes" id="UP000294398"/>
    </source>
</evidence>
<dbReference type="Proteomes" id="UP000004828">
    <property type="component" value="Unassembled WGS sequence"/>
</dbReference>
<dbReference type="InterPro" id="IPR052226">
    <property type="entry name" value="UPF0332_toxin"/>
</dbReference>
<feature type="domain" description="HEPN" evidence="2">
    <location>
        <begin position="6"/>
        <end position="120"/>
    </location>
</feature>
<dbReference type="PANTHER" id="PTHR36565:SF1">
    <property type="entry name" value="UPF0332 PROTEIN TM_1000"/>
    <property type="match status" value="1"/>
</dbReference>
<evidence type="ECO:0000313" key="4">
    <source>
        <dbReference type="EMBL" id="VCV20736.1"/>
    </source>
</evidence>
<name>C7G5D0_9FIRM</name>
<reference evidence="3 5" key="1">
    <citation type="submission" date="2009-08" db="EMBL/GenBank/DDBJ databases">
        <authorList>
            <person name="Weinstock G."/>
            <person name="Sodergren E."/>
            <person name="Clifton S."/>
            <person name="Fulton L."/>
            <person name="Fulton B."/>
            <person name="Courtney L."/>
            <person name="Fronick C."/>
            <person name="Harrison M."/>
            <person name="Strong C."/>
            <person name="Farmer C."/>
            <person name="Delahaunty K."/>
            <person name="Markovic C."/>
            <person name="Hall O."/>
            <person name="Minx P."/>
            <person name="Tomlinson C."/>
            <person name="Mitreva M."/>
            <person name="Nelson J."/>
            <person name="Hou S."/>
            <person name="Wollam A."/>
            <person name="Pepin K.H."/>
            <person name="Johnson M."/>
            <person name="Bhonagiri V."/>
            <person name="Nash W.E."/>
            <person name="Warren W."/>
            <person name="Chinwalla A."/>
            <person name="Mardis E.R."/>
            <person name="Wilson R.K."/>
        </authorList>
    </citation>
    <scope>NUCLEOTIDE SEQUENCE [LARGE SCALE GENOMIC DNA]</scope>
    <source>
        <strain evidence="3 5">L1-82</strain>
    </source>
</reference>
<keyword evidence="6" id="KW-1185">Reference proteome</keyword>
<dbReference type="SUPFAM" id="SSF81593">
    <property type="entry name" value="Nucleotidyltransferase substrate binding subunit/domain"/>
    <property type="match status" value="1"/>
</dbReference>
<gene>
    <name evidence="4" type="ORF">RIL182_00593</name>
    <name evidence="3" type="ORF">ROSINTL182_05088</name>
</gene>
<dbReference type="InterPro" id="IPR007842">
    <property type="entry name" value="HEPN_dom"/>
</dbReference>
<proteinExistence type="inferred from homology"/>
<dbReference type="AlphaFoldDB" id="C7G5D0"/>
<reference evidence="4 6" key="2">
    <citation type="submission" date="2018-09" db="EMBL/GenBank/DDBJ databases">
        <authorList>
            <person name="Petit M.-A."/>
            <person name="Lossouarn J."/>
        </authorList>
    </citation>
    <scope>NUCLEOTIDE SEQUENCE [LARGE SCALE GENOMIC DNA]</scope>
    <source>
        <strain evidence="4 6">L1-82</strain>
    </source>
</reference>
<evidence type="ECO:0000313" key="5">
    <source>
        <dbReference type="Proteomes" id="UP000004828"/>
    </source>
</evidence>
<evidence type="ECO:0000259" key="2">
    <source>
        <dbReference type="Pfam" id="PF05168"/>
    </source>
</evidence>
<accession>C7G5D0</accession>
<comment type="similarity">
    <text evidence="1">Belongs to the UPF0332 family.</text>
</comment>
<protein>
    <submittedName>
        <fullName evidence="3">HEPN domain protein</fullName>
    </submittedName>
</protein>
<evidence type="ECO:0000313" key="3">
    <source>
        <dbReference type="EMBL" id="EEV03007.1"/>
    </source>
</evidence>
<dbReference type="PANTHER" id="PTHR36565">
    <property type="entry name" value="UPF0332 PROTEIN TM_1000"/>
    <property type="match status" value="1"/>
</dbReference>
<dbReference type="RefSeq" id="WP_006855219.1">
    <property type="nucleotide sequence ID" value="NZ_GG692713.1"/>
</dbReference>
<dbReference type="Pfam" id="PF05168">
    <property type="entry name" value="HEPN"/>
    <property type="match status" value="1"/>
</dbReference>
<organism evidence="3 5">
    <name type="scientific">Roseburia intestinalis L1-82</name>
    <dbReference type="NCBI Taxonomy" id="536231"/>
    <lineage>
        <taxon>Bacteria</taxon>
        <taxon>Bacillati</taxon>
        <taxon>Bacillota</taxon>
        <taxon>Clostridia</taxon>
        <taxon>Lachnospirales</taxon>
        <taxon>Lachnospiraceae</taxon>
        <taxon>Roseburia</taxon>
    </lineage>
</organism>